<dbReference type="InterPro" id="IPR001054">
    <property type="entry name" value="A/G_cyclase"/>
</dbReference>
<dbReference type="PANTHER" id="PTHR43081">
    <property type="entry name" value="ADENYLATE CYCLASE, TERMINAL-DIFFERENTIATION SPECIFIC-RELATED"/>
    <property type="match status" value="1"/>
</dbReference>
<name>A0A5B8UBH2_9ACTN</name>
<dbReference type="Gene3D" id="3.30.70.1230">
    <property type="entry name" value="Nucleotide cyclase"/>
    <property type="match status" value="1"/>
</dbReference>
<dbReference type="RefSeq" id="WP_146923206.1">
    <property type="nucleotide sequence ID" value="NZ_CP042430.1"/>
</dbReference>
<organism evidence="3 4">
    <name type="scientific">Baekduia soli</name>
    <dbReference type="NCBI Taxonomy" id="496014"/>
    <lineage>
        <taxon>Bacteria</taxon>
        <taxon>Bacillati</taxon>
        <taxon>Actinomycetota</taxon>
        <taxon>Thermoleophilia</taxon>
        <taxon>Solirubrobacterales</taxon>
        <taxon>Baekduiaceae</taxon>
        <taxon>Baekduia</taxon>
    </lineage>
</organism>
<dbReference type="CDD" id="cd07302">
    <property type="entry name" value="CHD"/>
    <property type="match status" value="1"/>
</dbReference>
<evidence type="ECO:0000313" key="4">
    <source>
        <dbReference type="Proteomes" id="UP000321805"/>
    </source>
</evidence>
<comment type="similarity">
    <text evidence="1">Belongs to the adenylyl cyclase class-3 family.</text>
</comment>
<sequence length="171" mass="17653">MRVTRTFAFLDLSGFTAYTEAAGDDAAVAVLAQLRALLRAEAERWGVRVTKWLGDGVMLSGVDADAVVACCATVRDEVAAGSTLPLRGGIAGGAVIMFEGDDYVGAAVNMAARLCHHAEPNQLLISAATAAELSGAVAMRELPSARLGGFDAPVPVREILGPRAQQSLSAV</sequence>
<dbReference type="KEGG" id="bsol:FSW04_24945"/>
<evidence type="ECO:0000313" key="3">
    <source>
        <dbReference type="EMBL" id="QEC50506.1"/>
    </source>
</evidence>
<reference evidence="3 4" key="1">
    <citation type="journal article" date="2018" name="J. Microbiol.">
        <title>Baekduia soli gen. nov., sp. nov., a novel bacterium isolated from the soil of Baekdu Mountain and proposal of a novel family name, Baekduiaceae fam. nov.</title>
        <authorList>
            <person name="An D.S."/>
            <person name="Siddiqi M.Z."/>
            <person name="Kim K.H."/>
            <person name="Yu H.S."/>
            <person name="Im W.T."/>
        </authorList>
    </citation>
    <scope>NUCLEOTIDE SEQUENCE [LARGE SCALE GENOMIC DNA]</scope>
    <source>
        <strain evidence="3 4">BR7-21</strain>
    </source>
</reference>
<feature type="domain" description="Guanylate cyclase" evidence="2">
    <location>
        <begin position="6"/>
        <end position="115"/>
    </location>
</feature>
<evidence type="ECO:0000256" key="1">
    <source>
        <dbReference type="ARBA" id="ARBA00005381"/>
    </source>
</evidence>
<protein>
    <submittedName>
        <fullName evidence="3">Adenylate/guanylate cyclase domain-containing protein</fullName>
    </submittedName>
</protein>
<dbReference type="Proteomes" id="UP000321805">
    <property type="component" value="Chromosome"/>
</dbReference>
<gene>
    <name evidence="3" type="ORF">FSW04_24945</name>
</gene>
<dbReference type="InterPro" id="IPR050697">
    <property type="entry name" value="Adenylyl/Guanylyl_Cyclase_3/4"/>
</dbReference>
<dbReference type="GO" id="GO:0004016">
    <property type="term" value="F:adenylate cyclase activity"/>
    <property type="evidence" value="ECO:0007669"/>
    <property type="project" value="UniProtKB-ARBA"/>
</dbReference>
<dbReference type="GO" id="GO:0006171">
    <property type="term" value="P:cAMP biosynthetic process"/>
    <property type="evidence" value="ECO:0007669"/>
    <property type="project" value="TreeGrafter"/>
</dbReference>
<dbReference type="PANTHER" id="PTHR43081:SF20">
    <property type="entry name" value="TWO-COMPONENT RESPONSE REGULATOR"/>
    <property type="match status" value="1"/>
</dbReference>
<dbReference type="PROSITE" id="PS50125">
    <property type="entry name" value="GUANYLATE_CYCLASE_2"/>
    <property type="match status" value="1"/>
</dbReference>
<accession>A0A5B8UBH2</accession>
<keyword evidence="4" id="KW-1185">Reference proteome</keyword>
<evidence type="ECO:0000259" key="2">
    <source>
        <dbReference type="PROSITE" id="PS50125"/>
    </source>
</evidence>
<dbReference type="GO" id="GO:0035556">
    <property type="term" value="P:intracellular signal transduction"/>
    <property type="evidence" value="ECO:0007669"/>
    <property type="project" value="InterPro"/>
</dbReference>
<dbReference type="OrthoDB" id="5494175at2"/>
<proteinExistence type="inferred from homology"/>
<dbReference type="AlphaFoldDB" id="A0A5B8UBH2"/>
<dbReference type="EMBL" id="CP042430">
    <property type="protein sequence ID" value="QEC50506.1"/>
    <property type="molecule type" value="Genomic_DNA"/>
</dbReference>
<dbReference type="SUPFAM" id="SSF55073">
    <property type="entry name" value="Nucleotide cyclase"/>
    <property type="match status" value="1"/>
</dbReference>
<dbReference type="InterPro" id="IPR029787">
    <property type="entry name" value="Nucleotide_cyclase"/>
</dbReference>